<protein>
    <submittedName>
        <fullName evidence="1">Uncharacterized protein</fullName>
    </submittedName>
</protein>
<name>A0ABD2YDG3_9GENT</name>
<reference evidence="1 2" key="1">
    <citation type="submission" date="2024-11" db="EMBL/GenBank/DDBJ databases">
        <title>A near-complete genome assembly of Cinchona calisaya.</title>
        <authorList>
            <person name="Lian D.C."/>
            <person name="Zhao X.W."/>
            <person name="Wei L."/>
        </authorList>
    </citation>
    <scope>NUCLEOTIDE SEQUENCE [LARGE SCALE GENOMIC DNA]</scope>
    <source>
        <tissue evidence="1">Nenye</tissue>
    </source>
</reference>
<comment type="caution">
    <text evidence="1">The sequence shown here is derived from an EMBL/GenBank/DDBJ whole genome shotgun (WGS) entry which is preliminary data.</text>
</comment>
<accession>A0ABD2YDG3</accession>
<dbReference type="AlphaFoldDB" id="A0ABD2YDG3"/>
<evidence type="ECO:0000313" key="1">
    <source>
        <dbReference type="EMBL" id="KAL3504731.1"/>
    </source>
</evidence>
<dbReference type="EMBL" id="JBJUIK010000014">
    <property type="protein sequence ID" value="KAL3504731.1"/>
    <property type="molecule type" value="Genomic_DNA"/>
</dbReference>
<keyword evidence="2" id="KW-1185">Reference proteome</keyword>
<dbReference type="Proteomes" id="UP001630127">
    <property type="component" value="Unassembled WGS sequence"/>
</dbReference>
<evidence type="ECO:0000313" key="2">
    <source>
        <dbReference type="Proteomes" id="UP001630127"/>
    </source>
</evidence>
<sequence length="196" mass="22089">MNWREKWSGDLGWTALGFCGEWGIGGVGRVVYLRNTTQHGWAWMDVAQNRNNTTIPDKHKINQTSWVKVFTMAISSAAAAMKKTHVYRLLRGLQALHRKMDEGHFGLADEEKMNGIIKELLPKKYLDVRTVSDLETVVLLRAEGFDGSINLLGGIKLSVGYKILEKASELGFSCHFNKKIYSGMLRLGRHAGLFFC</sequence>
<organism evidence="1 2">
    <name type="scientific">Cinchona calisaya</name>
    <dbReference type="NCBI Taxonomy" id="153742"/>
    <lineage>
        <taxon>Eukaryota</taxon>
        <taxon>Viridiplantae</taxon>
        <taxon>Streptophyta</taxon>
        <taxon>Embryophyta</taxon>
        <taxon>Tracheophyta</taxon>
        <taxon>Spermatophyta</taxon>
        <taxon>Magnoliopsida</taxon>
        <taxon>eudicotyledons</taxon>
        <taxon>Gunneridae</taxon>
        <taxon>Pentapetalae</taxon>
        <taxon>asterids</taxon>
        <taxon>lamiids</taxon>
        <taxon>Gentianales</taxon>
        <taxon>Rubiaceae</taxon>
        <taxon>Cinchonoideae</taxon>
        <taxon>Cinchoneae</taxon>
        <taxon>Cinchona</taxon>
    </lineage>
</organism>
<gene>
    <name evidence="1" type="ORF">ACH5RR_034572</name>
</gene>
<proteinExistence type="predicted"/>